<evidence type="ECO:0000256" key="3">
    <source>
        <dbReference type="SAM" id="SignalP"/>
    </source>
</evidence>
<evidence type="ECO:0000313" key="5">
    <source>
        <dbReference type="EMBL" id="QDU73047.1"/>
    </source>
</evidence>
<dbReference type="InterPro" id="IPR036423">
    <property type="entry name" value="SOD-like_Cu/Zn_dom_sf"/>
</dbReference>
<evidence type="ECO:0000256" key="2">
    <source>
        <dbReference type="SAM" id="MobiDB-lite"/>
    </source>
</evidence>
<keyword evidence="3" id="KW-0732">Signal</keyword>
<evidence type="ECO:0000256" key="1">
    <source>
        <dbReference type="ARBA" id="ARBA00010457"/>
    </source>
</evidence>
<dbReference type="PANTHER" id="PTHR10003">
    <property type="entry name" value="SUPEROXIDE DISMUTASE CU-ZN -RELATED"/>
    <property type="match status" value="1"/>
</dbReference>
<evidence type="ECO:0000259" key="4">
    <source>
        <dbReference type="Pfam" id="PF00080"/>
    </source>
</evidence>
<proteinExistence type="inferred from homology"/>
<feature type="region of interest" description="Disordered" evidence="2">
    <location>
        <begin position="107"/>
        <end position="129"/>
    </location>
</feature>
<dbReference type="Gene3D" id="2.60.40.200">
    <property type="entry name" value="Superoxide dismutase, copper/zinc binding domain"/>
    <property type="match status" value="1"/>
</dbReference>
<dbReference type="PROSITE" id="PS00087">
    <property type="entry name" value="SOD_CU_ZN_1"/>
    <property type="match status" value="1"/>
</dbReference>
<protein>
    <submittedName>
        <fullName evidence="5">Superoxide dismutase [Cu-Zn]</fullName>
        <ecNumber evidence="5">1.15.1.1</ecNumber>
    </submittedName>
</protein>
<dbReference type="Pfam" id="PF00080">
    <property type="entry name" value="Sod_Cu"/>
    <property type="match status" value="1"/>
</dbReference>
<dbReference type="InterPro" id="IPR001424">
    <property type="entry name" value="SOD_Cu_Zn_dom"/>
</dbReference>
<accession>A0A518C1E6</accession>
<reference evidence="6" key="1">
    <citation type="submission" date="2019-02" db="EMBL/GenBank/DDBJ databases">
        <title>Deep-cultivation of Planctomycetes and their phenomic and genomic characterization uncovers novel biology.</title>
        <authorList>
            <person name="Wiegand S."/>
            <person name="Jogler M."/>
            <person name="Boedeker C."/>
            <person name="Pinto D."/>
            <person name="Vollmers J."/>
            <person name="Rivas-Marin E."/>
            <person name="Kohn T."/>
            <person name="Peeters S.H."/>
            <person name="Heuer A."/>
            <person name="Rast P."/>
            <person name="Oberbeckmann S."/>
            <person name="Bunk B."/>
            <person name="Jeske O."/>
            <person name="Meyerdierks A."/>
            <person name="Storesund J.E."/>
            <person name="Kallscheuer N."/>
            <person name="Luecker S."/>
            <person name="Lage O.M."/>
            <person name="Pohl T."/>
            <person name="Merkel B.J."/>
            <person name="Hornburger P."/>
            <person name="Mueller R.-W."/>
            <person name="Bruemmer F."/>
            <person name="Labrenz M."/>
            <person name="Spormann A.M."/>
            <person name="Op den Camp H."/>
            <person name="Overmann J."/>
            <person name="Amann R."/>
            <person name="Jetten M.S.M."/>
            <person name="Mascher T."/>
            <person name="Medema M.H."/>
            <person name="Devos D.P."/>
            <person name="Kaster A.-K."/>
            <person name="Ovreas L."/>
            <person name="Rohde M."/>
            <person name="Galperin M.Y."/>
            <person name="Jogler C."/>
        </authorList>
    </citation>
    <scope>NUCLEOTIDE SEQUENCE [LARGE SCALE GENOMIC DNA]</scope>
    <source>
        <strain evidence="6">Pan97</strain>
    </source>
</reference>
<organism evidence="5 6">
    <name type="scientific">Bremerella volcania</name>
    <dbReference type="NCBI Taxonomy" id="2527984"/>
    <lineage>
        <taxon>Bacteria</taxon>
        <taxon>Pseudomonadati</taxon>
        <taxon>Planctomycetota</taxon>
        <taxon>Planctomycetia</taxon>
        <taxon>Pirellulales</taxon>
        <taxon>Pirellulaceae</taxon>
        <taxon>Bremerella</taxon>
    </lineage>
</organism>
<dbReference type="SUPFAM" id="SSF49329">
    <property type="entry name" value="Cu,Zn superoxide dismutase-like"/>
    <property type="match status" value="1"/>
</dbReference>
<dbReference type="InterPro" id="IPR018152">
    <property type="entry name" value="SOD_Cu/Zn_BS"/>
</dbReference>
<feature type="chain" id="PRO_5021711872" evidence="3">
    <location>
        <begin position="22"/>
        <end position="193"/>
    </location>
</feature>
<dbReference type="InterPro" id="IPR024134">
    <property type="entry name" value="SOD_Cu/Zn_/chaperone"/>
</dbReference>
<evidence type="ECO:0000313" key="6">
    <source>
        <dbReference type="Proteomes" id="UP000318626"/>
    </source>
</evidence>
<comment type="similarity">
    <text evidence="1">Belongs to the Cu-Zn superoxide dismutase family.</text>
</comment>
<keyword evidence="6" id="KW-1185">Reference proteome</keyword>
<dbReference type="Proteomes" id="UP000318626">
    <property type="component" value="Chromosome"/>
</dbReference>
<gene>
    <name evidence="5" type="primary">sodC</name>
    <name evidence="5" type="ORF">Pan97_00130</name>
</gene>
<dbReference type="EC" id="1.15.1.1" evidence="5"/>
<dbReference type="KEGG" id="bvo:Pan97_00130"/>
<feature type="signal peptide" evidence="3">
    <location>
        <begin position="1"/>
        <end position="21"/>
    </location>
</feature>
<dbReference type="CDD" id="cd00305">
    <property type="entry name" value="Cu-Zn_Superoxide_Dismutase"/>
    <property type="match status" value="1"/>
</dbReference>
<dbReference type="GO" id="GO:0005507">
    <property type="term" value="F:copper ion binding"/>
    <property type="evidence" value="ECO:0007669"/>
    <property type="project" value="InterPro"/>
</dbReference>
<dbReference type="RefSeq" id="WP_206668915.1">
    <property type="nucleotide sequence ID" value="NZ_CP036289.1"/>
</dbReference>
<dbReference type="EMBL" id="CP036289">
    <property type="protein sequence ID" value="QDU73047.1"/>
    <property type="molecule type" value="Genomic_DNA"/>
</dbReference>
<feature type="domain" description="Superoxide dismutase copper/zinc binding" evidence="4">
    <location>
        <begin position="62"/>
        <end position="186"/>
    </location>
</feature>
<name>A0A518C1E6_9BACT</name>
<sequence precursor="true">MKSTILTLGILLLAIPGLVLAQEEGAKEEAHEKELAHEHSAEMVNLPTAAVAVLASTSGSDVKGVIMLKQEDGYVHLTGEVINLEPGEHGFHIHEFGDLTKADGTAAGGHFNPDGHEHGAPGAKSHAGDLGNITADDSGVAKIDTKAEGLKLHIVLGRSIVVHAKADDLKSQPSGDAGPRVGVGVIGIAKPSE</sequence>
<dbReference type="AlphaFoldDB" id="A0A518C1E6"/>
<keyword evidence="5" id="KW-0560">Oxidoreductase</keyword>
<dbReference type="GO" id="GO:0004784">
    <property type="term" value="F:superoxide dismutase activity"/>
    <property type="evidence" value="ECO:0007669"/>
    <property type="project" value="UniProtKB-EC"/>
</dbReference>